<dbReference type="AlphaFoldDB" id="A0A0Q9YN91"/>
<sequence>MTISAIRRDWFSKALLKWYAQHGRHDLPWKKPLSVYRVWVSEIMLQQTQVSTVIPYFARFMASFPSLESLANAPLDSVLQHWAGLGYYARARNLHKAAKCLVNDFAGIFPKDVTTLSSLPGIGLSTAGAIIAQAYNLRAPILDGNVKRVLCRFHGIKSWPGEKKVHDKLWELAEYHTPKQQAADYTQATMDLGATCCTRTKPSCELCPLQKHCAAFSQQSQAQCPGKKPRKKLPTKQLYMLCAQNQHGELLLQQRPLKGIWAGLWSLPEFTDESAIVPWLNEFLGTSGAKLTALSPILHTFTHYHLTILPRLITIRKKAIKSQSNLSWLNNDALAQRGLPAPIQKLIATIR</sequence>
<dbReference type="GO" id="GO:0034039">
    <property type="term" value="F:8-oxo-7,8-dihydroguanine DNA N-glycosylase activity"/>
    <property type="evidence" value="ECO:0007669"/>
    <property type="project" value="TreeGrafter"/>
</dbReference>
<evidence type="ECO:0000256" key="3">
    <source>
        <dbReference type="ARBA" id="ARBA00008343"/>
    </source>
</evidence>
<dbReference type="GO" id="GO:0032357">
    <property type="term" value="F:oxidized purine DNA binding"/>
    <property type="evidence" value="ECO:0007669"/>
    <property type="project" value="TreeGrafter"/>
</dbReference>
<dbReference type="GO" id="GO:0035485">
    <property type="term" value="F:adenine/guanine mispair binding"/>
    <property type="evidence" value="ECO:0007669"/>
    <property type="project" value="TreeGrafter"/>
</dbReference>
<evidence type="ECO:0000256" key="9">
    <source>
        <dbReference type="ARBA" id="ARBA00022801"/>
    </source>
</evidence>
<dbReference type="InterPro" id="IPR023170">
    <property type="entry name" value="HhH_base_excis_C"/>
</dbReference>
<dbReference type="PANTHER" id="PTHR42944">
    <property type="entry name" value="ADENINE DNA GLYCOSYLASE"/>
    <property type="match status" value="1"/>
</dbReference>
<name>A0A0Q9YN91_9GAMM</name>
<dbReference type="STRING" id="295108.HT99x_00594"/>
<dbReference type="OrthoDB" id="9802365at2"/>
<feature type="domain" description="HhH-GPD" evidence="15">
    <location>
        <begin position="44"/>
        <end position="195"/>
    </location>
</feature>
<dbReference type="InterPro" id="IPR044298">
    <property type="entry name" value="MIG/MutY"/>
</dbReference>
<dbReference type="Pfam" id="PF14815">
    <property type="entry name" value="NUDIX_4"/>
    <property type="match status" value="1"/>
</dbReference>
<dbReference type="Gene3D" id="1.10.340.30">
    <property type="entry name" value="Hypothetical protein, domain 2"/>
    <property type="match status" value="1"/>
</dbReference>
<gene>
    <name evidence="16" type="primary">mutY</name>
    <name evidence="16" type="ORF">HT99x_00594</name>
</gene>
<comment type="cofactor">
    <cofactor evidence="14">
        <name>[4Fe-4S] cluster</name>
        <dbReference type="ChEBI" id="CHEBI:49883"/>
    </cofactor>
    <text evidence="14">Binds 1 [4Fe-4S] cluster.</text>
</comment>
<dbReference type="SUPFAM" id="SSF48150">
    <property type="entry name" value="DNA-glycosylase"/>
    <property type="match status" value="1"/>
</dbReference>
<dbReference type="GO" id="GO:0046872">
    <property type="term" value="F:metal ion binding"/>
    <property type="evidence" value="ECO:0007669"/>
    <property type="project" value="UniProtKB-UniRule"/>
</dbReference>
<comment type="similarity">
    <text evidence="3 14">Belongs to the Nth/MutY family.</text>
</comment>
<dbReference type="SMART" id="SM00478">
    <property type="entry name" value="ENDO3c"/>
    <property type="match status" value="1"/>
</dbReference>
<proteinExistence type="inferred from homology"/>
<accession>A0A0Q9YN91</accession>
<dbReference type="InterPro" id="IPR011257">
    <property type="entry name" value="DNA_glycosylase"/>
</dbReference>
<comment type="caution">
    <text evidence="16">The sequence shown here is derived from an EMBL/GenBank/DDBJ whole genome shotgun (WGS) entry which is preliminary data.</text>
</comment>
<evidence type="ECO:0000256" key="1">
    <source>
        <dbReference type="ARBA" id="ARBA00000843"/>
    </source>
</evidence>
<dbReference type="NCBIfam" id="TIGR01084">
    <property type="entry name" value="mutY"/>
    <property type="match status" value="1"/>
</dbReference>
<dbReference type="GO" id="GO:0000701">
    <property type="term" value="F:purine-specific mismatch base pair DNA N-glycosylase activity"/>
    <property type="evidence" value="ECO:0007669"/>
    <property type="project" value="UniProtKB-EC"/>
</dbReference>
<dbReference type="EMBL" id="LKAJ01000002">
    <property type="protein sequence ID" value="KRG22176.1"/>
    <property type="molecule type" value="Genomic_DNA"/>
</dbReference>
<evidence type="ECO:0000256" key="6">
    <source>
        <dbReference type="ARBA" id="ARBA00022485"/>
    </source>
</evidence>
<dbReference type="CDD" id="cd03431">
    <property type="entry name" value="NUDIX_DNA_Glycosylase_C-MutY"/>
    <property type="match status" value="1"/>
</dbReference>
<comment type="catalytic activity">
    <reaction evidence="1 14">
        <text>Hydrolyzes free adenine bases from 7,8-dihydro-8-oxoguanine:adenine mismatched double-stranded DNA, leaving an apurinic site.</text>
        <dbReference type="EC" id="3.2.2.31"/>
    </reaction>
</comment>
<keyword evidence="13 14" id="KW-0326">Glycosidase</keyword>
<comment type="function">
    <text evidence="2">Adenine glycosylase active on G-A mispairs. MutY also corrects error-prone DNA synthesis past GO lesions which are due to the oxidatively damaged form of guanine: 7,8-dihydro-8-oxoguanine (8-oxo-dGTP).</text>
</comment>
<dbReference type="InterPro" id="IPR003265">
    <property type="entry name" value="HhH-GPD_domain"/>
</dbReference>
<dbReference type="GO" id="GO:0006284">
    <property type="term" value="P:base-excision repair"/>
    <property type="evidence" value="ECO:0007669"/>
    <property type="project" value="UniProtKB-UniRule"/>
</dbReference>
<protein>
    <recommendedName>
        <fullName evidence="5 14">Adenine DNA glycosylase</fullName>
        <ecNumber evidence="4 14">3.2.2.31</ecNumber>
    </recommendedName>
</protein>
<keyword evidence="9 16" id="KW-0378">Hydrolase</keyword>
<keyword evidence="10 14" id="KW-0408">Iron</keyword>
<evidence type="ECO:0000256" key="7">
    <source>
        <dbReference type="ARBA" id="ARBA00022723"/>
    </source>
</evidence>
<evidence type="ECO:0000256" key="8">
    <source>
        <dbReference type="ARBA" id="ARBA00022763"/>
    </source>
</evidence>
<dbReference type="InterPro" id="IPR004036">
    <property type="entry name" value="Endonuclease-III-like_CS2"/>
</dbReference>
<evidence type="ECO:0000256" key="13">
    <source>
        <dbReference type="ARBA" id="ARBA00023295"/>
    </source>
</evidence>
<dbReference type="PANTHER" id="PTHR42944:SF1">
    <property type="entry name" value="ADENINE DNA GLYCOSYLASE"/>
    <property type="match status" value="1"/>
</dbReference>
<dbReference type="GO" id="GO:0051539">
    <property type="term" value="F:4 iron, 4 sulfur cluster binding"/>
    <property type="evidence" value="ECO:0007669"/>
    <property type="project" value="UniProtKB-UniRule"/>
</dbReference>
<dbReference type="InterPro" id="IPR005760">
    <property type="entry name" value="A/G_AdeGlyc_MutY"/>
</dbReference>
<evidence type="ECO:0000256" key="12">
    <source>
        <dbReference type="ARBA" id="ARBA00023204"/>
    </source>
</evidence>
<evidence type="ECO:0000256" key="10">
    <source>
        <dbReference type="ARBA" id="ARBA00023004"/>
    </source>
</evidence>
<evidence type="ECO:0000259" key="15">
    <source>
        <dbReference type="SMART" id="SM00478"/>
    </source>
</evidence>
<evidence type="ECO:0000256" key="4">
    <source>
        <dbReference type="ARBA" id="ARBA00012045"/>
    </source>
</evidence>
<evidence type="ECO:0000256" key="2">
    <source>
        <dbReference type="ARBA" id="ARBA00002933"/>
    </source>
</evidence>
<dbReference type="PATRIC" id="fig|1590043.3.peg.597"/>
<dbReference type="InterPro" id="IPR029119">
    <property type="entry name" value="MutY_C"/>
</dbReference>
<evidence type="ECO:0000256" key="5">
    <source>
        <dbReference type="ARBA" id="ARBA00022023"/>
    </source>
</evidence>
<dbReference type="SUPFAM" id="SSF55811">
    <property type="entry name" value="Nudix"/>
    <property type="match status" value="1"/>
</dbReference>
<evidence type="ECO:0000313" key="16">
    <source>
        <dbReference type="EMBL" id="KRG22176.1"/>
    </source>
</evidence>
<keyword evidence="7" id="KW-0479">Metal-binding</keyword>
<dbReference type="GO" id="GO:0006298">
    <property type="term" value="P:mismatch repair"/>
    <property type="evidence" value="ECO:0007669"/>
    <property type="project" value="TreeGrafter"/>
</dbReference>
<keyword evidence="11" id="KW-0411">Iron-sulfur</keyword>
<dbReference type="Gene3D" id="3.90.79.10">
    <property type="entry name" value="Nucleoside Triphosphate Pyrophosphohydrolase"/>
    <property type="match status" value="1"/>
</dbReference>
<keyword evidence="8 14" id="KW-0227">DNA damage</keyword>
<dbReference type="RefSeq" id="WP_075065238.1">
    <property type="nucleotide sequence ID" value="NZ_LKAJ02000001.1"/>
</dbReference>
<dbReference type="EC" id="3.2.2.31" evidence="4 14"/>
<dbReference type="Pfam" id="PF00730">
    <property type="entry name" value="HhH-GPD"/>
    <property type="match status" value="1"/>
</dbReference>
<organism evidence="16">
    <name type="scientific">Candidatus Berkiella aquae</name>
    <dbReference type="NCBI Taxonomy" id="295108"/>
    <lineage>
        <taxon>Bacteria</taxon>
        <taxon>Pseudomonadati</taxon>
        <taxon>Pseudomonadota</taxon>
        <taxon>Gammaproteobacteria</taxon>
        <taxon>Candidatus Berkiellales</taxon>
        <taxon>Candidatus Berkiellaceae</taxon>
        <taxon>Candidatus Berkiella</taxon>
    </lineage>
</organism>
<evidence type="ECO:0000256" key="14">
    <source>
        <dbReference type="RuleBase" id="RU365096"/>
    </source>
</evidence>
<dbReference type="Gene3D" id="1.10.1670.10">
    <property type="entry name" value="Helix-hairpin-Helix base-excision DNA repair enzymes (C-terminal)"/>
    <property type="match status" value="1"/>
</dbReference>
<keyword evidence="6" id="KW-0004">4Fe-4S</keyword>
<dbReference type="FunFam" id="1.10.340.30:FF:000002">
    <property type="entry name" value="Adenine DNA glycosylase"/>
    <property type="match status" value="1"/>
</dbReference>
<keyword evidence="12" id="KW-0234">DNA repair</keyword>
<reference evidence="16" key="1">
    <citation type="submission" date="2015-09" db="EMBL/GenBank/DDBJ databases">
        <title>Draft Genome Sequences of Two Novel Amoeba-resistant Intranuclear Bacteria, Candidatus Berkiella cookevillensis and Candidatus Berkiella aquae.</title>
        <authorList>
            <person name="Mehari Y.T."/>
            <person name="Arivett B.A."/>
            <person name="Farone A.L."/>
            <person name="Gunderson J.H."/>
            <person name="Farone M.B."/>
        </authorList>
    </citation>
    <scope>NUCLEOTIDE SEQUENCE [LARGE SCALE GENOMIC DNA]</scope>
    <source>
        <strain evidence="16">HT99</strain>
    </source>
</reference>
<evidence type="ECO:0000256" key="11">
    <source>
        <dbReference type="ARBA" id="ARBA00023014"/>
    </source>
</evidence>
<dbReference type="PROSITE" id="PS01155">
    <property type="entry name" value="ENDONUCLEASE_III_2"/>
    <property type="match status" value="1"/>
</dbReference>
<dbReference type="CDD" id="cd00056">
    <property type="entry name" value="ENDO3c"/>
    <property type="match status" value="1"/>
</dbReference>
<dbReference type="InterPro" id="IPR015797">
    <property type="entry name" value="NUDIX_hydrolase-like_dom_sf"/>
</dbReference>